<dbReference type="GO" id="GO:0043531">
    <property type="term" value="F:ADP binding"/>
    <property type="evidence" value="ECO:0007669"/>
    <property type="project" value="TreeGrafter"/>
</dbReference>
<dbReference type="Pfam" id="PF00162">
    <property type="entry name" value="PGK"/>
    <property type="match status" value="1"/>
</dbReference>
<evidence type="ECO:0000313" key="12">
    <source>
        <dbReference type="EMBL" id="KAF2289888.1"/>
    </source>
</evidence>
<comment type="cofactor">
    <cofactor evidence="2">
        <name>Mg(2+)</name>
        <dbReference type="ChEBI" id="CHEBI:18420"/>
    </cofactor>
</comment>
<keyword evidence="5" id="KW-0808">Transferase</keyword>
<evidence type="ECO:0000256" key="8">
    <source>
        <dbReference type="ARBA" id="ARBA00022741"/>
    </source>
</evidence>
<dbReference type="SUPFAM" id="SSF53335">
    <property type="entry name" value="S-adenosyl-L-methionine-dependent methyltransferases"/>
    <property type="match status" value="1"/>
</dbReference>
<name>A0A6A6KPP3_HEVBR</name>
<keyword evidence="10" id="KW-0067">ATP-binding</keyword>
<sequence>MMVQPLNQLEGTLLTKELSLYGSLKIIHKLFPPKFCSYVGNTVKFKYPEVRSSSQGGFLVADQSRRSPEYKADYCNVGESEALPYVQTLREIPKEELAEKVVMVRFDSAILLREELDQRPQSVFNAISTIKYICTWSQNILSSVLQQKVVVLLCISRNVPLKKEVLHKADIFLLENLSQFKEEVSNCSKFAELLSSGVDIFVNDSFSLSHKILASTVAIARFCSAHVAGFHFEGSLYRLKKAAKPNKKPYVAIIGGGNIYDKAAALHFLASKCDGLVFIGMMSFQIMHALGYSVPSSLIEPGAHRAAVDIIHFAHDRNIPNSKIIWIGPLKFKLSSPCINEASKLARMLDELSQQNCDVTVVGKMAYKTIMMESSSLSAYSIIESGSVAWEFFKGRKLPGIMALDRAHPFKIDWCSAYNDPAQPLIVDIGSGTGLFLLGMARRRKDLNFLGLEINKKLVTRCLDSVHQSGIFNGHFIATNATTTFRSIVSSYPGQLVLVSIQCPNPDFNNPEHRWRMLQQSLIEAVIDLLAQDGKVFLQSDIEAVAVRMKELFLKYGQGRLTLLDEAWLEENPFGVRSDWEQHVLDRGP</sequence>
<evidence type="ECO:0000256" key="6">
    <source>
        <dbReference type="ARBA" id="ARBA00022691"/>
    </source>
</evidence>
<comment type="catalytic activity">
    <reaction evidence="1">
        <text>guanosine(46) in tRNA + S-adenosyl-L-methionine = N(7)-methylguanosine(46) in tRNA + S-adenosyl-L-homocysteine</text>
        <dbReference type="Rhea" id="RHEA:42708"/>
        <dbReference type="Rhea" id="RHEA-COMP:10188"/>
        <dbReference type="Rhea" id="RHEA-COMP:10189"/>
        <dbReference type="ChEBI" id="CHEBI:57856"/>
        <dbReference type="ChEBI" id="CHEBI:59789"/>
        <dbReference type="ChEBI" id="CHEBI:74269"/>
        <dbReference type="ChEBI" id="CHEBI:74480"/>
        <dbReference type="EC" id="2.1.1.33"/>
    </reaction>
</comment>
<protein>
    <submittedName>
        <fullName evidence="12">Uncharacterized protein</fullName>
    </submittedName>
</protein>
<keyword evidence="6" id="KW-0949">S-adenosyl-L-methionine</keyword>
<keyword evidence="9" id="KW-0418">Kinase</keyword>
<dbReference type="Pfam" id="PF02390">
    <property type="entry name" value="Methyltransf_4"/>
    <property type="match status" value="1"/>
</dbReference>
<dbReference type="GO" id="GO:0004618">
    <property type="term" value="F:phosphoglycerate kinase activity"/>
    <property type="evidence" value="ECO:0007669"/>
    <property type="project" value="InterPro"/>
</dbReference>
<dbReference type="Gene3D" id="3.40.50.150">
    <property type="entry name" value="Vaccinia Virus protein VP39"/>
    <property type="match status" value="1"/>
</dbReference>
<dbReference type="SUPFAM" id="SSF53748">
    <property type="entry name" value="Phosphoglycerate kinase"/>
    <property type="match status" value="1"/>
</dbReference>
<proteinExistence type="inferred from homology"/>
<dbReference type="EMBL" id="JAAGAX010000016">
    <property type="protein sequence ID" value="KAF2289888.1"/>
    <property type="molecule type" value="Genomic_DNA"/>
</dbReference>
<dbReference type="InterPro" id="IPR036043">
    <property type="entry name" value="Phosphoglycerate_kinase_sf"/>
</dbReference>
<keyword evidence="8" id="KW-0547">Nucleotide-binding</keyword>
<dbReference type="Proteomes" id="UP000467840">
    <property type="component" value="Chromosome 8"/>
</dbReference>
<evidence type="ECO:0000313" key="13">
    <source>
        <dbReference type="Proteomes" id="UP000467840"/>
    </source>
</evidence>
<dbReference type="AlphaFoldDB" id="A0A6A6KPP3"/>
<dbReference type="GO" id="GO:0005524">
    <property type="term" value="F:ATP binding"/>
    <property type="evidence" value="ECO:0007669"/>
    <property type="project" value="UniProtKB-KW"/>
</dbReference>
<dbReference type="PANTHER" id="PTHR11406">
    <property type="entry name" value="PHOSPHOGLYCERATE KINASE"/>
    <property type="match status" value="1"/>
</dbReference>
<dbReference type="GO" id="GO:0006094">
    <property type="term" value="P:gluconeogenesis"/>
    <property type="evidence" value="ECO:0007669"/>
    <property type="project" value="TreeGrafter"/>
</dbReference>
<dbReference type="GO" id="GO:0006096">
    <property type="term" value="P:glycolytic process"/>
    <property type="evidence" value="ECO:0007669"/>
    <property type="project" value="InterPro"/>
</dbReference>
<dbReference type="InterPro" id="IPR001576">
    <property type="entry name" value="Phosphoglycerate_kinase"/>
</dbReference>
<dbReference type="InterPro" id="IPR029063">
    <property type="entry name" value="SAM-dependent_MTases_sf"/>
</dbReference>
<keyword evidence="13" id="KW-1185">Reference proteome</keyword>
<evidence type="ECO:0000256" key="3">
    <source>
        <dbReference type="ARBA" id="ARBA00008982"/>
    </source>
</evidence>
<dbReference type="CDD" id="cd02440">
    <property type="entry name" value="AdoMet_MTases"/>
    <property type="match status" value="1"/>
</dbReference>
<evidence type="ECO:0000256" key="4">
    <source>
        <dbReference type="ARBA" id="ARBA00022603"/>
    </source>
</evidence>
<evidence type="ECO:0000256" key="1">
    <source>
        <dbReference type="ARBA" id="ARBA00000142"/>
    </source>
</evidence>
<evidence type="ECO:0000256" key="5">
    <source>
        <dbReference type="ARBA" id="ARBA00022679"/>
    </source>
</evidence>
<accession>A0A6A6KPP3</accession>
<keyword evidence="4" id="KW-0489">Methyltransferase</keyword>
<reference evidence="12 13" key="1">
    <citation type="journal article" date="2020" name="Mol. Plant">
        <title>The Chromosome-Based Rubber Tree Genome Provides New Insights into Spurge Genome Evolution and Rubber Biosynthesis.</title>
        <authorList>
            <person name="Liu J."/>
            <person name="Shi C."/>
            <person name="Shi C.C."/>
            <person name="Li W."/>
            <person name="Zhang Q.J."/>
            <person name="Zhang Y."/>
            <person name="Li K."/>
            <person name="Lu H.F."/>
            <person name="Shi C."/>
            <person name="Zhu S.T."/>
            <person name="Xiao Z.Y."/>
            <person name="Nan H."/>
            <person name="Yue Y."/>
            <person name="Zhu X.G."/>
            <person name="Wu Y."/>
            <person name="Hong X.N."/>
            <person name="Fan G.Y."/>
            <person name="Tong Y."/>
            <person name="Zhang D."/>
            <person name="Mao C.L."/>
            <person name="Liu Y.L."/>
            <person name="Hao S.J."/>
            <person name="Liu W.Q."/>
            <person name="Lv M.Q."/>
            <person name="Zhang H.B."/>
            <person name="Liu Y."/>
            <person name="Hu-Tang G.R."/>
            <person name="Wang J.P."/>
            <person name="Wang J.H."/>
            <person name="Sun Y.H."/>
            <person name="Ni S.B."/>
            <person name="Chen W.B."/>
            <person name="Zhang X.C."/>
            <person name="Jiao Y.N."/>
            <person name="Eichler E.E."/>
            <person name="Li G.H."/>
            <person name="Liu X."/>
            <person name="Gao L.Z."/>
        </authorList>
    </citation>
    <scope>NUCLEOTIDE SEQUENCE [LARGE SCALE GENOMIC DNA]</scope>
    <source>
        <strain evidence="13">cv. GT1</strain>
        <tissue evidence="12">Leaf</tissue>
    </source>
</reference>
<dbReference type="InterPro" id="IPR003358">
    <property type="entry name" value="tRNA_(Gua-N-7)_MeTrfase_Trmb"/>
</dbReference>
<dbReference type="PANTHER" id="PTHR11406:SF32">
    <property type="entry name" value="PHOSPHOGLYCERATE KINASE"/>
    <property type="match status" value="1"/>
</dbReference>
<dbReference type="FunFam" id="3.40.50.150:FF:000194">
    <property type="entry name" value="Phosphoglycerate kinase"/>
    <property type="match status" value="1"/>
</dbReference>
<gene>
    <name evidence="12" type="ORF">GH714_039030</name>
</gene>
<evidence type="ECO:0000256" key="10">
    <source>
        <dbReference type="ARBA" id="ARBA00022840"/>
    </source>
</evidence>
<evidence type="ECO:0000256" key="7">
    <source>
        <dbReference type="ARBA" id="ARBA00022694"/>
    </source>
</evidence>
<comment type="caution">
    <text evidence="12">The sequence shown here is derived from an EMBL/GenBank/DDBJ whole genome shotgun (WGS) entry which is preliminary data.</text>
</comment>
<keyword evidence="7" id="KW-0819">tRNA processing</keyword>
<dbReference type="GO" id="GO:0005829">
    <property type="term" value="C:cytosol"/>
    <property type="evidence" value="ECO:0007669"/>
    <property type="project" value="TreeGrafter"/>
</dbReference>
<evidence type="ECO:0000256" key="2">
    <source>
        <dbReference type="ARBA" id="ARBA00001946"/>
    </source>
</evidence>
<dbReference type="Gene3D" id="3.40.50.1260">
    <property type="entry name" value="Phosphoglycerate kinase, N-terminal domain"/>
    <property type="match status" value="2"/>
</dbReference>
<dbReference type="GO" id="GO:0008176">
    <property type="term" value="F:tRNA (guanine(46)-N7)-methyltransferase activity"/>
    <property type="evidence" value="ECO:0007669"/>
    <property type="project" value="UniProtKB-EC"/>
</dbReference>
<evidence type="ECO:0000256" key="11">
    <source>
        <dbReference type="ARBA" id="ARBA00022842"/>
    </source>
</evidence>
<keyword evidence="11" id="KW-0460">Magnesium</keyword>
<organism evidence="12 13">
    <name type="scientific">Hevea brasiliensis</name>
    <name type="common">Para rubber tree</name>
    <name type="synonym">Siphonia brasiliensis</name>
    <dbReference type="NCBI Taxonomy" id="3981"/>
    <lineage>
        <taxon>Eukaryota</taxon>
        <taxon>Viridiplantae</taxon>
        <taxon>Streptophyta</taxon>
        <taxon>Embryophyta</taxon>
        <taxon>Tracheophyta</taxon>
        <taxon>Spermatophyta</taxon>
        <taxon>Magnoliopsida</taxon>
        <taxon>eudicotyledons</taxon>
        <taxon>Gunneridae</taxon>
        <taxon>Pentapetalae</taxon>
        <taxon>rosids</taxon>
        <taxon>fabids</taxon>
        <taxon>Malpighiales</taxon>
        <taxon>Euphorbiaceae</taxon>
        <taxon>Crotonoideae</taxon>
        <taxon>Micrandreae</taxon>
        <taxon>Hevea</taxon>
    </lineage>
</organism>
<dbReference type="InterPro" id="IPR015824">
    <property type="entry name" value="Phosphoglycerate_kinase_N"/>
</dbReference>
<comment type="similarity">
    <text evidence="3">Belongs to the phosphoglycerate kinase family.</text>
</comment>
<evidence type="ECO:0000256" key="9">
    <source>
        <dbReference type="ARBA" id="ARBA00022777"/>
    </source>
</evidence>
<dbReference type="PROSITE" id="PS51625">
    <property type="entry name" value="SAM_MT_TRMB"/>
    <property type="match status" value="1"/>
</dbReference>